<evidence type="ECO:0000256" key="1">
    <source>
        <dbReference type="SAM" id="Phobius"/>
    </source>
</evidence>
<keyword evidence="1" id="KW-1133">Transmembrane helix</keyword>
<evidence type="ECO:0000313" key="3">
    <source>
        <dbReference type="Proteomes" id="UP000526083"/>
    </source>
</evidence>
<gene>
    <name evidence="2" type="ORF">FHX48_002705</name>
</gene>
<keyword evidence="1" id="KW-0472">Membrane</keyword>
<reference evidence="2 3" key="1">
    <citation type="submission" date="2020-07" db="EMBL/GenBank/DDBJ databases">
        <title>Sequencing the genomes of 1000 actinobacteria strains.</title>
        <authorList>
            <person name="Klenk H.-P."/>
        </authorList>
    </citation>
    <scope>NUCLEOTIDE SEQUENCE [LARGE SCALE GENOMIC DNA]</scope>
    <source>
        <strain evidence="2 3">DSM 27576</strain>
    </source>
</reference>
<dbReference type="InterPro" id="IPR049713">
    <property type="entry name" value="Pr6Pr-like"/>
</dbReference>
<proteinExistence type="predicted"/>
<feature type="transmembrane region" description="Helical" evidence="1">
    <location>
        <begin position="149"/>
        <end position="167"/>
    </location>
</feature>
<keyword evidence="1" id="KW-0812">Transmembrane</keyword>
<organism evidence="2 3">
    <name type="scientific">Microbacterium halimionae</name>
    <dbReference type="NCBI Taxonomy" id="1526413"/>
    <lineage>
        <taxon>Bacteria</taxon>
        <taxon>Bacillati</taxon>
        <taxon>Actinomycetota</taxon>
        <taxon>Actinomycetes</taxon>
        <taxon>Micrococcales</taxon>
        <taxon>Microbacteriaceae</taxon>
        <taxon>Microbacterium</taxon>
    </lineage>
</organism>
<feature type="transmembrane region" description="Helical" evidence="1">
    <location>
        <begin position="84"/>
        <end position="105"/>
    </location>
</feature>
<accession>A0A7W3JRB3</accession>
<feature type="transmembrane region" description="Helical" evidence="1">
    <location>
        <begin position="12"/>
        <end position="31"/>
    </location>
</feature>
<feature type="transmembrane region" description="Helical" evidence="1">
    <location>
        <begin position="43"/>
        <end position="64"/>
    </location>
</feature>
<dbReference type="RefSeq" id="WP_167044967.1">
    <property type="nucleotide sequence ID" value="NZ_JAAOZB010000001.1"/>
</dbReference>
<dbReference type="EMBL" id="JACGWY010000008">
    <property type="protein sequence ID" value="MBA8817600.1"/>
    <property type="molecule type" value="Genomic_DNA"/>
</dbReference>
<feature type="transmembrane region" description="Helical" evidence="1">
    <location>
        <begin position="187"/>
        <end position="213"/>
    </location>
</feature>
<comment type="caution">
    <text evidence="2">The sequence shown here is derived from an EMBL/GenBank/DDBJ whole genome shotgun (WGS) entry which is preliminary data.</text>
</comment>
<name>A0A7W3JRB3_9MICO</name>
<sequence length="224" mass="24401">MFLPDRRIALAYRVLTVIVITIGLGRITGVFSGDVSGTEFLFYTVQSNILCLVWAVALSIRTALDLRSDGVRGGSTPSARGGGAVMMTITTTMLIYLIVLVPISFTQGSGYTPFTLTDNLIHIIAPCLIIGDWLLFTPKGRLRWYDPPLWALIPFAYLAFAYAWSAAGGDFGYDRAYPYPFMNVEELGIGGVAVWFLALTVALEAVGFLYVAVDRVLGAIARRA</sequence>
<keyword evidence="3" id="KW-1185">Reference proteome</keyword>
<feature type="transmembrane region" description="Helical" evidence="1">
    <location>
        <begin position="120"/>
        <end position="137"/>
    </location>
</feature>
<dbReference type="NCBIfam" id="NF038065">
    <property type="entry name" value="Pr6Pr"/>
    <property type="match status" value="1"/>
</dbReference>
<dbReference type="Proteomes" id="UP000526083">
    <property type="component" value="Unassembled WGS sequence"/>
</dbReference>
<protein>
    <recommendedName>
        <fullName evidence="4">Pr6Pr family membrane protein</fullName>
    </recommendedName>
</protein>
<evidence type="ECO:0000313" key="2">
    <source>
        <dbReference type="EMBL" id="MBA8817600.1"/>
    </source>
</evidence>
<evidence type="ECO:0008006" key="4">
    <source>
        <dbReference type="Google" id="ProtNLM"/>
    </source>
</evidence>
<dbReference type="AlphaFoldDB" id="A0A7W3JRB3"/>